<dbReference type="Proteomes" id="UP000216133">
    <property type="component" value="Unassembled WGS sequence"/>
</dbReference>
<feature type="domain" description="Enoyl reductase (ER)" evidence="3">
    <location>
        <begin position="10"/>
        <end position="307"/>
    </location>
</feature>
<evidence type="ECO:0000256" key="1">
    <source>
        <dbReference type="ARBA" id="ARBA00022857"/>
    </source>
</evidence>
<evidence type="ECO:0000313" key="4">
    <source>
        <dbReference type="EMBL" id="PAF23962.1"/>
    </source>
</evidence>
<evidence type="ECO:0000313" key="5">
    <source>
        <dbReference type="Proteomes" id="UP000216133"/>
    </source>
</evidence>
<dbReference type="PANTHER" id="PTHR48106:SF18">
    <property type="entry name" value="QUINONE OXIDOREDUCTASE PIG3"/>
    <property type="match status" value="1"/>
</dbReference>
<dbReference type="Gene3D" id="3.90.180.10">
    <property type="entry name" value="Medium-chain alcohol dehydrogenases, catalytic domain"/>
    <property type="match status" value="1"/>
</dbReference>
<proteinExistence type="predicted"/>
<dbReference type="EMBL" id="NPBS01000133">
    <property type="protein sequence ID" value="PAF23962.1"/>
    <property type="molecule type" value="Genomic_DNA"/>
</dbReference>
<sequence>MIRAVIATPNNKKSFVIQETKAPQPQLWEAIVEVKTFSLNRGEVVDALQGKENSRPGWDFSGTVLHEALNGSGPKKGSRVVGLVPTGAWAEQVAVPTSALAEIPAEITFEQAATLPVAGLSALYALRKGGLLLDKRVLITGSSGGVGLLAHQLAALSGAYSIGVARSNSKAKLVETFGANEILVGEDVTEAIGANGPYDFIIDSVGGNTLAALLPQLVAQGTCVSLGHSSSPNTTLNILGLGGRTLYSFFLGEEINYHAPEQDLAMLAHLVAAGKLQTVIEIRESWNQINTVAHQLIERRFTGKAVLTI</sequence>
<dbReference type="RefSeq" id="WP_095239131.1">
    <property type="nucleotide sequence ID" value="NZ_JAMAYQ010000007.1"/>
</dbReference>
<dbReference type="InterPro" id="IPR013149">
    <property type="entry name" value="ADH-like_C"/>
</dbReference>
<comment type="caution">
    <text evidence="4">The sequence shown here is derived from an EMBL/GenBank/DDBJ whole genome shotgun (WGS) entry which is preliminary data.</text>
</comment>
<dbReference type="Gene3D" id="3.40.50.720">
    <property type="entry name" value="NAD(P)-binding Rossmann-like Domain"/>
    <property type="match status" value="1"/>
</dbReference>
<dbReference type="GO" id="GO:0070402">
    <property type="term" value="F:NADPH binding"/>
    <property type="evidence" value="ECO:0007669"/>
    <property type="project" value="TreeGrafter"/>
</dbReference>
<reference evidence="4 5" key="1">
    <citation type="submission" date="2017-07" db="EMBL/GenBank/DDBJ databases">
        <title>Isolation and whole genome analysis of endospore-forming bacteria from heroin.</title>
        <authorList>
            <person name="Kalinowski J."/>
            <person name="Ahrens B."/>
            <person name="Al-Dilaimi A."/>
            <person name="Winkler A."/>
            <person name="Wibberg D."/>
            <person name="Schleenbecker U."/>
            <person name="Ruckert C."/>
            <person name="Wolfel R."/>
            <person name="Grass G."/>
        </authorList>
    </citation>
    <scope>NUCLEOTIDE SEQUENCE [LARGE SCALE GENOMIC DNA]</scope>
    <source>
        <strain evidence="4 5">7523-2</strain>
    </source>
</reference>
<dbReference type="InterPro" id="IPR036291">
    <property type="entry name" value="NAD(P)-bd_dom_sf"/>
</dbReference>
<dbReference type="GO" id="GO:0016651">
    <property type="term" value="F:oxidoreductase activity, acting on NAD(P)H"/>
    <property type="evidence" value="ECO:0007669"/>
    <property type="project" value="TreeGrafter"/>
</dbReference>
<keyword evidence="2" id="KW-0560">Oxidoreductase</keyword>
<dbReference type="AlphaFoldDB" id="A0A268RUQ7"/>
<gene>
    <name evidence="4" type="ORF">CHH61_21120</name>
</gene>
<dbReference type="InterPro" id="IPR011032">
    <property type="entry name" value="GroES-like_sf"/>
</dbReference>
<evidence type="ECO:0000256" key="2">
    <source>
        <dbReference type="ARBA" id="ARBA00023002"/>
    </source>
</evidence>
<dbReference type="SUPFAM" id="SSF51735">
    <property type="entry name" value="NAD(P)-binding Rossmann-fold domains"/>
    <property type="match status" value="1"/>
</dbReference>
<dbReference type="SUPFAM" id="SSF50129">
    <property type="entry name" value="GroES-like"/>
    <property type="match status" value="1"/>
</dbReference>
<dbReference type="InterPro" id="IPR020843">
    <property type="entry name" value="ER"/>
</dbReference>
<organism evidence="4 5">
    <name type="scientific">Shouchella clausii</name>
    <name type="common">Alkalihalobacillus clausii</name>
    <dbReference type="NCBI Taxonomy" id="79880"/>
    <lineage>
        <taxon>Bacteria</taxon>
        <taxon>Bacillati</taxon>
        <taxon>Bacillota</taxon>
        <taxon>Bacilli</taxon>
        <taxon>Bacillales</taxon>
        <taxon>Bacillaceae</taxon>
        <taxon>Shouchella</taxon>
    </lineage>
</organism>
<evidence type="ECO:0000259" key="3">
    <source>
        <dbReference type="SMART" id="SM00829"/>
    </source>
</evidence>
<name>A0A268RUQ7_SHOCL</name>
<dbReference type="Pfam" id="PF00107">
    <property type="entry name" value="ADH_zinc_N"/>
    <property type="match status" value="1"/>
</dbReference>
<dbReference type="CDD" id="cd08270">
    <property type="entry name" value="MDR4"/>
    <property type="match status" value="1"/>
</dbReference>
<accession>A0A268RUQ7</accession>
<keyword evidence="1" id="KW-0521">NADP</keyword>
<protein>
    <submittedName>
        <fullName evidence="4">Alcohol dehydrogenase</fullName>
    </submittedName>
</protein>
<dbReference type="SMART" id="SM00829">
    <property type="entry name" value="PKS_ER"/>
    <property type="match status" value="1"/>
</dbReference>
<dbReference type="PANTHER" id="PTHR48106">
    <property type="entry name" value="QUINONE OXIDOREDUCTASE PIG3-RELATED"/>
    <property type="match status" value="1"/>
</dbReference>